<organism evidence="3 4">
    <name type="scientific">Didymosphaeria variabile</name>
    <dbReference type="NCBI Taxonomy" id="1932322"/>
    <lineage>
        <taxon>Eukaryota</taxon>
        <taxon>Fungi</taxon>
        <taxon>Dikarya</taxon>
        <taxon>Ascomycota</taxon>
        <taxon>Pezizomycotina</taxon>
        <taxon>Dothideomycetes</taxon>
        <taxon>Pleosporomycetidae</taxon>
        <taxon>Pleosporales</taxon>
        <taxon>Massarineae</taxon>
        <taxon>Didymosphaeriaceae</taxon>
        <taxon>Didymosphaeria</taxon>
    </lineage>
</organism>
<dbReference type="CDD" id="cd19481">
    <property type="entry name" value="RecA-like_protease"/>
    <property type="match status" value="1"/>
</dbReference>
<reference evidence="3" key="1">
    <citation type="submission" date="2022-10" db="EMBL/GenBank/DDBJ databases">
        <title>Tapping the CABI collections for fungal endophytes: first genome assemblies for Collariella, Neodidymelliopsis, Ascochyta clinopodiicola, Didymella pomorum, Didymosphaeria variabile, Neocosmospora piperis and Neocucurbitaria cava.</title>
        <authorList>
            <person name="Hill R."/>
        </authorList>
    </citation>
    <scope>NUCLEOTIDE SEQUENCE</scope>
    <source>
        <strain evidence="3">IMI 356815</strain>
    </source>
</reference>
<comment type="caution">
    <text evidence="3">The sequence shown here is derived from an EMBL/GenBank/DDBJ whole genome shotgun (WGS) entry which is preliminary data.</text>
</comment>
<dbReference type="AlphaFoldDB" id="A0A9W8XE57"/>
<dbReference type="OrthoDB" id="10042665at2759"/>
<dbReference type="Pfam" id="PF22942">
    <property type="entry name" value="DUF7025"/>
    <property type="match status" value="1"/>
</dbReference>
<dbReference type="InterPro" id="IPR054289">
    <property type="entry name" value="DUF7025"/>
</dbReference>
<dbReference type="SUPFAM" id="SSF52540">
    <property type="entry name" value="P-loop containing nucleoside triphosphate hydrolases"/>
    <property type="match status" value="1"/>
</dbReference>
<dbReference type="InterPro" id="IPR027417">
    <property type="entry name" value="P-loop_NTPase"/>
</dbReference>
<name>A0A9W8XE57_9PLEO</name>
<dbReference type="SMART" id="SM00382">
    <property type="entry name" value="AAA"/>
    <property type="match status" value="1"/>
</dbReference>
<sequence>MAVLEASNGVNDVANRANGTNGKAVAPEGTIPTTTALYQGPQDNNRKWTWLDKEPDDVAEAAENAQTAQHALITRLQKAQDSRKKYEIHSLIIQSPWLKEVLEKHILDGYPGVCCSLKRLEFEAPFEPFVHRWGKLCRFRKRMDLDELTREHVNLLYDVLREELKDVIKTFEDYVEKGIVTYEHAWTIFQPGDIIFSSSHQGAVMAMKLRRAKYIETQCGNAYQLTAEAVDWNGSHFGRSVERINIWEFLGTARIIGLAAFPLSFHPQEKEIREVLIQRGKVFEELAGCHYKEYDGFAVTWDKEGKEVMTNCAGRIIVDSDTFRHYSPRYVGYIEPLAAKEGLPEPECAPKPFTVENSNAAKYTFGQTEITSKRLRLTPDLQLICLPRVRGYSLKKKQWLLFYLDMISAIKFDNNAFSSLVLPEDQKELILSFAESQAMNQGVFDDVISGKGRGHITLLSGPPGVGKTLTAESVAEHMQAPLYMMSAGDLGINPDRVEQNLTNILEMVAKWRAVLLIDECDVFLEARSTHSLERNKLVSIFLRVLEYYEGILFLTTNRISNIDPAFQSRIHISMSYPSLTPTSRRRIWANFVEGLGVPQEWSEKDLDELATVELNGRQIKNVLKSAALLSARRNEPLGRRFVDMVLAIERRRPGVQESF</sequence>
<dbReference type="PANTHER" id="PTHR46411">
    <property type="entry name" value="FAMILY ATPASE, PUTATIVE-RELATED"/>
    <property type="match status" value="1"/>
</dbReference>
<dbReference type="EMBL" id="JAPEUX010000007">
    <property type="protein sequence ID" value="KAJ4348412.1"/>
    <property type="molecule type" value="Genomic_DNA"/>
</dbReference>
<dbReference type="Proteomes" id="UP001140513">
    <property type="component" value="Unassembled WGS sequence"/>
</dbReference>
<gene>
    <name evidence="3" type="ORF">N0V89_009786</name>
</gene>
<dbReference type="PANTHER" id="PTHR46411:SF3">
    <property type="entry name" value="AAA+ ATPASE DOMAIN-CONTAINING PROTEIN"/>
    <property type="match status" value="1"/>
</dbReference>
<evidence type="ECO:0000313" key="4">
    <source>
        <dbReference type="Proteomes" id="UP001140513"/>
    </source>
</evidence>
<evidence type="ECO:0000313" key="3">
    <source>
        <dbReference type="EMBL" id="KAJ4348412.1"/>
    </source>
</evidence>
<dbReference type="Pfam" id="PF00004">
    <property type="entry name" value="AAA"/>
    <property type="match status" value="1"/>
</dbReference>
<protein>
    <recommendedName>
        <fullName evidence="2">AAA+ ATPase domain-containing protein</fullName>
    </recommendedName>
</protein>
<keyword evidence="4" id="KW-1185">Reference proteome</keyword>
<dbReference type="RefSeq" id="XP_056067800.1">
    <property type="nucleotide sequence ID" value="XM_056218535.1"/>
</dbReference>
<dbReference type="GO" id="GO:0016887">
    <property type="term" value="F:ATP hydrolysis activity"/>
    <property type="evidence" value="ECO:0007669"/>
    <property type="project" value="InterPro"/>
</dbReference>
<dbReference type="InterPro" id="IPR003593">
    <property type="entry name" value="AAA+_ATPase"/>
</dbReference>
<evidence type="ECO:0000256" key="1">
    <source>
        <dbReference type="SAM" id="MobiDB-lite"/>
    </source>
</evidence>
<dbReference type="GO" id="GO:0005524">
    <property type="term" value="F:ATP binding"/>
    <property type="evidence" value="ECO:0007669"/>
    <property type="project" value="InterPro"/>
</dbReference>
<dbReference type="InterPro" id="IPR003959">
    <property type="entry name" value="ATPase_AAA_core"/>
</dbReference>
<dbReference type="GeneID" id="80913316"/>
<proteinExistence type="predicted"/>
<evidence type="ECO:0000259" key="2">
    <source>
        <dbReference type="SMART" id="SM00382"/>
    </source>
</evidence>
<accession>A0A9W8XE57</accession>
<feature type="domain" description="AAA+ ATPase" evidence="2">
    <location>
        <begin position="453"/>
        <end position="578"/>
    </location>
</feature>
<dbReference type="Gene3D" id="3.40.50.300">
    <property type="entry name" value="P-loop containing nucleotide triphosphate hydrolases"/>
    <property type="match status" value="1"/>
</dbReference>
<feature type="region of interest" description="Disordered" evidence="1">
    <location>
        <begin position="1"/>
        <end position="28"/>
    </location>
</feature>